<dbReference type="InterPro" id="IPR003959">
    <property type="entry name" value="ATPase_AAA_core"/>
</dbReference>
<reference evidence="3 4" key="1">
    <citation type="journal article" date="2013" name="Biodegradation">
        <title>Quantitative proteomic analysis of ibuprofen-degrading Patulibacter sp. strain I11.</title>
        <authorList>
            <person name="Almeida B."/>
            <person name="Kjeldal H."/>
            <person name="Lolas I."/>
            <person name="Knudsen A.D."/>
            <person name="Carvalho G."/>
            <person name="Nielsen K.L."/>
            <person name="Barreto Crespo M.T."/>
            <person name="Stensballe A."/>
            <person name="Nielsen J.L."/>
        </authorList>
    </citation>
    <scope>NUCLEOTIDE SEQUENCE [LARGE SCALE GENOMIC DNA]</scope>
    <source>
        <strain evidence="3 4">I11</strain>
    </source>
</reference>
<name>H0E937_9ACTN</name>
<evidence type="ECO:0000313" key="3">
    <source>
        <dbReference type="EMBL" id="EHN09815.1"/>
    </source>
</evidence>
<dbReference type="SUPFAM" id="SSF52540">
    <property type="entry name" value="P-loop containing nucleoside triphosphate hydrolases"/>
    <property type="match status" value="1"/>
</dbReference>
<dbReference type="PANTHER" id="PTHR43581:SF4">
    <property type="entry name" value="ATP_GTP PHOSPHATASE"/>
    <property type="match status" value="1"/>
</dbReference>
<feature type="compositionally biased region" description="Polar residues" evidence="1">
    <location>
        <begin position="659"/>
        <end position="668"/>
    </location>
</feature>
<dbReference type="Gene3D" id="3.40.50.300">
    <property type="entry name" value="P-loop containing nucleotide triphosphate hydrolases"/>
    <property type="match status" value="2"/>
</dbReference>
<dbReference type="GO" id="GO:0016887">
    <property type="term" value="F:ATP hydrolysis activity"/>
    <property type="evidence" value="ECO:0007669"/>
    <property type="project" value="InterPro"/>
</dbReference>
<dbReference type="InterPro" id="IPR051396">
    <property type="entry name" value="Bact_Antivir_Def_Nuclease"/>
</dbReference>
<dbReference type="PATRIC" id="fig|1097667.3.peg.3322"/>
<keyword evidence="4" id="KW-1185">Reference proteome</keyword>
<proteinExistence type="predicted"/>
<dbReference type="CDD" id="cd00267">
    <property type="entry name" value="ABC_ATPase"/>
    <property type="match status" value="1"/>
</dbReference>
<dbReference type="GO" id="GO:0005524">
    <property type="term" value="F:ATP binding"/>
    <property type="evidence" value="ECO:0007669"/>
    <property type="project" value="InterPro"/>
</dbReference>
<protein>
    <recommendedName>
        <fullName evidence="2">ATPase AAA-type core domain-containing protein</fullName>
    </recommendedName>
</protein>
<accession>H0E937</accession>
<dbReference type="Proteomes" id="UP000005143">
    <property type="component" value="Unassembled WGS sequence"/>
</dbReference>
<dbReference type="AlphaFoldDB" id="H0E937"/>
<organism evidence="3 4">
    <name type="scientific">Patulibacter medicamentivorans</name>
    <dbReference type="NCBI Taxonomy" id="1097667"/>
    <lineage>
        <taxon>Bacteria</taxon>
        <taxon>Bacillati</taxon>
        <taxon>Actinomycetota</taxon>
        <taxon>Thermoleophilia</taxon>
        <taxon>Solirubrobacterales</taxon>
        <taxon>Patulibacteraceae</taxon>
        <taxon>Patulibacter</taxon>
    </lineage>
</organism>
<comment type="caution">
    <text evidence="3">The sequence shown here is derived from an EMBL/GenBank/DDBJ whole genome shotgun (WGS) entry which is preliminary data.</text>
</comment>
<dbReference type="PANTHER" id="PTHR43581">
    <property type="entry name" value="ATP/GTP PHOSPHATASE"/>
    <property type="match status" value="1"/>
</dbReference>
<gene>
    <name evidence="3" type="ORF">PAI11_33520</name>
</gene>
<sequence>MEILETRYMVAPNTDGQVEGQLSLVDETEGSSAGSMSALIAPPPHTDERPPAIRSVRMRSFKSFPDCTVTLGAFNVLAGANNAGKSTLLQAIDLVFALLKIHAEGAGDRLALGRLVPPTVLPVATPQDLWFERRVRSGNDNIYCEVGLEFSDESRVMFGLRNLYGGINSRVREQTGMAGSRLTALLARPALWVPSATGVVRDEEYRTPARRAALISAGRHNEVVRNLLVELRKDRPEEFTYLQQLLEDRFGASIAAVSFNETLDQFVSTEYTRGAVSHDLYSAGSGFVQIVQLLSFILTRDAGIVLLDEPDAHLHSALQRTIGDLFSTLSVERGFQVVIATHSKEIINSVDPSNLVLIEPGATRVEVGSDAVTPMTVLQSLGDIDNVDAYALIRNRRCLFVEGPKDREIFSRFAATLRLRLFTGDDRIVTLAVGGSTRIEHIEQLDVIESLIGRKVASLEVRDRDGRTDEVRTVAIGDRERPLHILQRDCIESYLMDPAVIARVITTLSEQRGKAQTPSVDEIAGVIDQTCDEIRDVAIDRLTDRSMKDAFAQGDRNQTVTKSRPAMSEWVEARWSDLDSRLEVLPGKLLMSKVLPKIQQSYGVSFGTSKIAEAFTASDIPAELVQLLDQISELTAAEPDVVRPDDPEALAIGDPDLATGSTADSEES</sequence>
<feature type="region of interest" description="Disordered" evidence="1">
    <location>
        <begin position="638"/>
        <end position="668"/>
    </location>
</feature>
<dbReference type="EMBL" id="AGUD01000251">
    <property type="protein sequence ID" value="EHN09815.1"/>
    <property type="molecule type" value="Genomic_DNA"/>
</dbReference>
<evidence type="ECO:0000256" key="1">
    <source>
        <dbReference type="SAM" id="MobiDB-lite"/>
    </source>
</evidence>
<dbReference type="InterPro" id="IPR027417">
    <property type="entry name" value="P-loop_NTPase"/>
</dbReference>
<feature type="domain" description="ATPase AAA-type core" evidence="2">
    <location>
        <begin position="74"/>
        <end position="347"/>
    </location>
</feature>
<evidence type="ECO:0000313" key="4">
    <source>
        <dbReference type="Proteomes" id="UP000005143"/>
    </source>
</evidence>
<evidence type="ECO:0000259" key="2">
    <source>
        <dbReference type="Pfam" id="PF13304"/>
    </source>
</evidence>
<dbReference type="Pfam" id="PF13304">
    <property type="entry name" value="AAA_21"/>
    <property type="match status" value="1"/>
</dbReference>